<evidence type="ECO:0000313" key="1">
    <source>
        <dbReference type="EMBL" id="QAS52371.1"/>
    </source>
</evidence>
<protein>
    <recommendedName>
        <fullName evidence="3">DUF2577 domain-containing protein</fullName>
    </recommendedName>
</protein>
<reference evidence="1 2" key="1">
    <citation type="submission" date="2018-01" db="EMBL/GenBank/DDBJ databases">
        <title>The whole genome sequencing and assembly of Halobacillus litoralis ERB031 strain.</title>
        <authorList>
            <person name="Lee S.-J."/>
            <person name="Park M.-K."/>
            <person name="Kim J.-Y."/>
            <person name="Lee Y.-J."/>
            <person name="Yi H."/>
            <person name="Bahn Y.-S."/>
            <person name="Kim J.F."/>
            <person name="Lee D.-W."/>
        </authorList>
    </citation>
    <scope>NUCLEOTIDE SEQUENCE [LARGE SCALE GENOMIC DNA]</scope>
    <source>
        <strain evidence="1 2">ERB 031</strain>
    </source>
</reference>
<proteinExistence type="predicted"/>
<dbReference type="Proteomes" id="UP000287756">
    <property type="component" value="Chromosome"/>
</dbReference>
<organism evidence="1 2">
    <name type="scientific">Halobacillus litoralis</name>
    <dbReference type="NCBI Taxonomy" id="45668"/>
    <lineage>
        <taxon>Bacteria</taxon>
        <taxon>Bacillati</taxon>
        <taxon>Bacillota</taxon>
        <taxon>Bacilli</taxon>
        <taxon>Bacillales</taxon>
        <taxon>Bacillaceae</taxon>
        <taxon>Halobacillus</taxon>
    </lineage>
</organism>
<name>A0A410MCB4_9BACI</name>
<gene>
    <name evidence="1" type="ORF">HLI_09065</name>
</gene>
<accession>A0A410MCB4</accession>
<dbReference type="RefSeq" id="WP_128524658.1">
    <property type="nucleotide sequence ID" value="NZ_CP026118.1"/>
</dbReference>
<dbReference type="OrthoDB" id="2678554at2"/>
<dbReference type="AlphaFoldDB" id="A0A410MCB4"/>
<sequence>MTRDPFKEVAKDLYNSNRQHASRTMQGLGGELGTMNERLDLKLDNFKEPISDYLLAEQLSQSSSLSKGDRVVVLLVNGGQDHVIISKVVAR</sequence>
<evidence type="ECO:0000313" key="2">
    <source>
        <dbReference type="Proteomes" id="UP000287756"/>
    </source>
</evidence>
<evidence type="ECO:0008006" key="3">
    <source>
        <dbReference type="Google" id="ProtNLM"/>
    </source>
</evidence>
<dbReference type="KEGG" id="hli:HLI_09065"/>
<dbReference type="EMBL" id="CP026118">
    <property type="protein sequence ID" value="QAS52371.1"/>
    <property type="molecule type" value="Genomic_DNA"/>
</dbReference>